<accession>E0YIQ1</accession>
<dbReference type="GeneID" id="10358839"/>
<organism evidence="1 2">
    <name type="scientific">Lactococcus phage 949</name>
    <dbReference type="NCBI Taxonomy" id="881953"/>
    <lineage>
        <taxon>Viruses</taxon>
        <taxon>Duplodnaviria</taxon>
        <taxon>Heunggongvirae</taxon>
        <taxon>Uroviricota</taxon>
        <taxon>Caudoviricetes</taxon>
        <taxon>Audreyjarvisvirus</taxon>
        <taxon>Audreyjarvisvirus av949</taxon>
    </lineage>
</organism>
<reference evidence="1 2" key="1">
    <citation type="journal article" date="2010" name="Appl. Environ. Microbiol.">
        <title>Characterization of Lactococcus lactis phage 949 and comparison with other lactococcal phages.</title>
        <authorList>
            <person name="Samson J.E."/>
            <person name="Moineau S."/>
        </authorList>
    </citation>
    <scope>NUCLEOTIDE SEQUENCE [LARGE SCALE GENOMIC DNA]</scope>
</reference>
<dbReference type="Proteomes" id="UP000002234">
    <property type="component" value="Segment"/>
</dbReference>
<evidence type="ECO:0000313" key="1">
    <source>
        <dbReference type="EMBL" id="ADM73572.1"/>
    </source>
</evidence>
<name>E0YIQ1_9CAUD</name>
<proteinExistence type="predicted"/>
<dbReference type="KEGG" id="vg:10358839"/>
<dbReference type="OrthoDB" id="21127at10239"/>
<sequence>MKMTPKEEYLLNCLRHITETSSESDIADFADQVIYISGSFPEEKSIVEEYTELVNELWECYRSEEPPSYNLYERFEDLNIK</sequence>
<keyword evidence="2" id="KW-1185">Reference proteome</keyword>
<protein>
    <submittedName>
        <fullName evidence="1">Uncharacterized protein</fullName>
    </submittedName>
</protein>
<dbReference type="RefSeq" id="YP_004306174.1">
    <property type="nucleotide sequence ID" value="NC_015263.1"/>
</dbReference>
<dbReference type="EMBL" id="HM029250">
    <property type="protein sequence ID" value="ADM73572.1"/>
    <property type="molecule type" value="Genomic_DNA"/>
</dbReference>
<evidence type="ECO:0000313" key="2">
    <source>
        <dbReference type="Proteomes" id="UP000002234"/>
    </source>
</evidence>